<keyword evidence="1" id="KW-0472">Membrane</keyword>
<organism evidence="2 3">
    <name type="scientific">Methylophaga aminisulfidivorans MP</name>
    <dbReference type="NCBI Taxonomy" id="1026882"/>
    <lineage>
        <taxon>Bacteria</taxon>
        <taxon>Pseudomonadati</taxon>
        <taxon>Pseudomonadota</taxon>
        <taxon>Gammaproteobacteria</taxon>
        <taxon>Thiotrichales</taxon>
        <taxon>Piscirickettsiaceae</taxon>
        <taxon>Methylophaga</taxon>
    </lineage>
</organism>
<feature type="transmembrane region" description="Helical" evidence="1">
    <location>
        <begin position="18"/>
        <end position="35"/>
    </location>
</feature>
<dbReference type="AlphaFoldDB" id="F5T361"/>
<keyword evidence="3" id="KW-1185">Reference proteome</keyword>
<sequence>MDKVDQILSELEKSYKRLAIPTVMLAAVYFMIHTAEVKGKDIDSIMLHLVIVSLSAVAFTLASGIVALAKFSSMDINKLSYAIVSISYLISAIFLIMVGLNMAVGEFT</sequence>
<name>F5T361_9GAMM</name>
<dbReference type="EMBL" id="AFIG01000003">
    <property type="protein sequence ID" value="EGL53487.1"/>
    <property type="molecule type" value="Genomic_DNA"/>
</dbReference>
<dbReference type="STRING" id="1026882.MAMP_01148"/>
<evidence type="ECO:0000256" key="1">
    <source>
        <dbReference type="SAM" id="Phobius"/>
    </source>
</evidence>
<keyword evidence="1" id="KW-0812">Transmembrane</keyword>
<protein>
    <submittedName>
        <fullName evidence="2">Uncharacterized protein</fullName>
    </submittedName>
</protein>
<dbReference type="Proteomes" id="UP000003544">
    <property type="component" value="Unassembled WGS sequence"/>
</dbReference>
<gene>
    <name evidence="2" type="ORF">MAMP_01148</name>
</gene>
<feature type="transmembrane region" description="Helical" evidence="1">
    <location>
        <begin position="81"/>
        <end position="104"/>
    </location>
</feature>
<reference evidence="2 3" key="1">
    <citation type="journal article" date="2011" name="J. Bacteriol.">
        <title>Draft genome sequence of Methylophaga aminisulfidivorans MP T.</title>
        <authorList>
            <person name="Han G.H."/>
            <person name="Kim W."/>
            <person name="Chun J."/>
            <person name="Kim S.W."/>
        </authorList>
    </citation>
    <scope>NUCLEOTIDE SEQUENCE [LARGE SCALE GENOMIC DNA]</scope>
    <source>
        <strain evidence="3">MP(T)</strain>
    </source>
</reference>
<evidence type="ECO:0000313" key="2">
    <source>
        <dbReference type="EMBL" id="EGL53487.1"/>
    </source>
</evidence>
<comment type="caution">
    <text evidence="2">The sequence shown here is derived from an EMBL/GenBank/DDBJ whole genome shotgun (WGS) entry which is preliminary data.</text>
</comment>
<evidence type="ECO:0000313" key="3">
    <source>
        <dbReference type="Proteomes" id="UP000003544"/>
    </source>
</evidence>
<proteinExistence type="predicted"/>
<accession>F5T361</accession>
<dbReference type="RefSeq" id="WP_007146737.1">
    <property type="nucleotide sequence ID" value="NZ_AFIG01000003.1"/>
</dbReference>
<feature type="transmembrane region" description="Helical" evidence="1">
    <location>
        <begin position="47"/>
        <end position="69"/>
    </location>
</feature>
<keyword evidence="1" id="KW-1133">Transmembrane helix</keyword>